<dbReference type="PANTHER" id="PTHR48229">
    <property type="entry name" value="CAIB/BAIF FAMILY ENZYME (AFU_ORTHOLOGUE AFUA_1G05360)-RELATED"/>
    <property type="match status" value="1"/>
</dbReference>
<comment type="caution">
    <text evidence="1">The sequence shown here is derived from an EMBL/GenBank/DDBJ whole genome shotgun (WGS) entry which is preliminary data.</text>
</comment>
<dbReference type="Pfam" id="PF02515">
    <property type="entry name" value="CoA_transf_3"/>
    <property type="match status" value="1"/>
</dbReference>
<protein>
    <submittedName>
        <fullName evidence="1">CoA-transferase</fullName>
    </submittedName>
</protein>
<gene>
    <name evidence="1" type="ORF">GCM10007879_13130</name>
</gene>
<reference evidence="1" key="1">
    <citation type="journal article" date="2014" name="Int. J. Syst. Evol. Microbiol.">
        <title>Complete genome of a new Firmicutes species belonging to the dominant human colonic microbiota ('Ruminococcus bicirculans') reveals two chromosomes and a selective capacity to utilize plant glucans.</title>
        <authorList>
            <consortium name="NISC Comparative Sequencing Program"/>
            <person name="Wegmann U."/>
            <person name="Louis P."/>
            <person name="Goesmann A."/>
            <person name="Henrissat B."/>
            <person name="Duncan S.H."/>
            <person name="Flint H.J."/>
        </authorList>
    </citation>
    <scope>NUCLEOTIDE SEQUENCE</scope>
    <source>
        <strain evidence="1">NBRC 107169</strain>
    </source>
</reference>
<dbReference type="EMBL" id="BSNI01000002">
    <property type="protein sequence ID" value="GLQ17064.1"/>
    <property type="molecule type" value="Genomic_DNA"/>
</dbReference>
<keyword evidence="2" id="KW-1185">Reference proteome</keyword>
<evidence type="ECO:0000313" key="2">
    <source>
        <dbReference type="Proteomes" id="UP001161405"/>
    </source>
</evidence>
<dbReference type="Gene3D" id="3.40.50.10540">
    <property type="entry name" value="Crotonobetainyl-coa:carnitine coa-transferase, domain 1"/>
    <property type="match status" value="1"/>
</dbReference>
<reference evidence="1" key="2">
    <citation type="submission" date="2023-01" db="EMBL/GenBank/DDBJ databases">
        <title>Draft genome sequence of Maritalea porphyrae strain NBRC 107169.</title>
        <authorList>
            <person name="Sun Q."/>
            <person name="Mori K."/>
        </authorList>
    </citation>
    <scope>NUCLEOTIDE SEQUENCE</scope>
    <source>
        <strain evidence="1">NBRC 107169</strain>
    </source>
</reference>
<sequence length="462" mass="50051">MHFTKEIFASLGLSAPHEGGAVRIINQEKLPSFFAVSELAASSFLAFGEALKALLVSHKLAMPPTLEVDQRLASLWFGTSLNLVEGSQPNPWDAIAGDYQCADGWIRLHTNASHHKTAALNVLGVPQNRELVARAVKKWDARALESAIVDAGGCAAQMRSLRDWQEHPQGRAVAAEPLVDFKVSQFEGNCPFSIQNKKAPLEGLRVLDITRVIAGPVTTRILAGYGATVLRIDPEDWEEPGLYEDLTIGKNCAHLDLKSNSGRKQFEQLLKDAHVLVHGLRADALEKLGYSRDQLHAINPNLVDVAHNAYGWTGPWKNRRGFDSLVQMSAGIADFGMKSSDAKVPVPLPVQALDHATGYLMAAATLAALKRQKHDGGAISARTSLARVAHLLAQSASPQKQGATIAADEHDFSKAIEMTHCGPAKRLHSPINLNGIEQSWKSEAGPLRSAPAMWPTNESDIT</sequence>
<proteinExistence type="predicted"/>
<name>A0ABQ5UQB2_9HYPH</name>
<dbReference type="SUPFAM" id="SSF89796">
    <property type="entry name" value="CoA-transferase family III (CaiB/BaiF)"/>
    <property type="match status" value="2"/>
</dbReference>
<dbReference type="InterPro" id="IPR003673">
    <property type="entry name" value="CoA-Trfase_fam_III"/>
</dbReference>
<dbReference type="PANTHER" id="PTHR48229:SF1">
    <property type="entry name" value="ALPHA METHYLACYL-COA RACEMASE-RELATED"/>
    <property type="match status" value="1"/>
</dbReference>
<dbReference type="InterPro" id="IPR052985">
    <property type="entry name" value="CoA-trans_III_biosynth/detox"/>
</dbReference>
<accession>A0ABQ5UQB2</accession>
<dbReference type="InterPro" id="IPR023606">
    <property type="entry name" value="CoA-Trfase_III_dom_1_sf"/>
</dbReference>
<organism evidence="1 2">
    <name type="scientific">Maritalea porphyrae</name>
    <dbReference type="NCBI Taxonomy" id="880732"/>
    <lineage>
        <taxon>Bacteria</taxon>
        <taxon>Pseudomonadati</taxon>
        <taxon>Pseudomonadota</taxon>
        <taxon>Alphaproteobacteria</taxon>
        <taxon>Hyphomicrobiales</taxon>
        <taxon>Devosiaceae</taxon>
        <taxon>Maritalea</taxon>
    </lineage>
</organism>
<evidence type="ECO:0000313" key="1">
    <source>
        <dbReference type="EMBL" id="GLQ17064.1"/>
    </source>
</evidence>
<dbReference type="Proteomes" id="UP001161405">
    <property type="component" value="Unassembled WGS sequence"/>
</dbReference>
<dbReference type="RefSeq" id="WP_284362927.1">
    <property type="nucleotide sequence ID" value="NZ_BSNI01000002.1"/>
</dbReference>